<dbReference type="OrthoDB" id="3695298at2759"/>
<dbReference type="RefSeq" id="XP_040789628.1">
    <property type="nucleotide sequence ID" value="XM_040935457.1"/>
</dbReference>
<comment type="caution">
    <text evidence="2">The sequence shown here is derived from an EMBL/GenBank/DDBJ whole genome shotgun (WGS) entry which is preliminary data.</text>
</comment>
<dbReference type="InterPro" id="IPR036047">
    <property type="entry name" value="F-box-like_dom_sf"/>
</dbReference>
<dbReference type="GeneID" id="63852708"/>
<dbReference type="InterPro" id="IPR001810">
    <property type="entry name" value="F-box_dom"/>
</dbReference>
<reference evidence="2" key="1">
    <citation type="submission" date="2020-01" db="EMBL/GenBank/DDBJ databases">
        <authorList>
            <consortium name="DOE Joint Genome Institute"/>
            <person name="Haridas S."/>
            <person name="Albert R."/>
            <person name="Binder M."/>
            <person name="Bloem J."/>
            <person name="Labutti K."/>
            <person name="Salamov A."/>
            <person name="Andreopoulos B."/>
            <person name="Baker S.E."/>
            <person name="Barry K."/>
            <person name="Bills G."/>
            <person name="Bluhm B.H."/>
            <person name="Cannon C."/>
            <person name="Castanera R."/>
            <person name="Culley D.E."/>
            <person name="Daum C."/>
            <person name="Ezra D."/>
            <person name="Gonzalez J.B."/>
            <person name="Henrissat B."/>
            <person name="Kuo A."/>
            <person name="Liang C."/>
            <person name="Lipzen A."/>
            <person name="Lutzoni F."/>
            <person name="Magnuson J."/>
            <person name="Mondo S."/>
            <person name="Nolan M."/>
            <person name="Ohm R."/>
            <person name="Pangilinan J."/>
            <person name="Park H.-J."/>
            <person name="Ramirez L."/>
            <person name="Alfaro M."/>
            <person name="Sun H."/>
            <person name="Tritt A."/>
            <person name="Yoshinaga Y."/>
            <person name="Zwiers L.-H."/>
            <person name="Turgeon B.G."/>
            <person name="Goodwin S.B."/>
            <person name="Spatafora J.W."/>
            <person name="Crous P.W."/>
            <person name="Grigoriev I.V."/>
        </authorList>
    </citation>
    <scope>NUCLEOTIDE SEQUENCE</scope>
    <source>
        <strain evidence="2">CBS 394.84</strain>
    </source>
</reference>
<dbReference type="PROSITE" id="PS50181">
    <property type="entry name" value="FBOX"/>
    <property type="match status" value="1"/>
</dbReference>
<organism evidence="2 3">
    <name type="scientific">Cucurbitaria berberidis CBS 394.84</name>
    <dbReference type="NCBI Taxonomy" id="1168544"/>
    <lineage>
        <taxon>Eukaryota</taxon>
        <taxon>Fungi</taxon>
        <taxon>Dikarya</taxon>
        <taxon>Ascomycota</taxon>
        <taxon>Pezizomycotina</taxon>
        <taxon>Dothideomycetes</taxon>
        <taxon>Pleosporomycetidae</taxon>
        <taxon>Pleosporales</taxon>
        <taxon>Pleosporineae</taxon>
        <taxon>Cucurbitariaceae</taxon>
        <taxon>Cucurbitaria</taxon>
    </lineage>
</organism>
<evidence type="ECO:0000313" key="2">
    <source>
        <dbReference type="EMBL" id="KAF1847065.1"/>
    </source>
</evidence>
<name>A0A9P4GK62_9PLEO</name>
<dbReference type="Gene3D" id="1.20.1280.50">
    <property type="match status" value="1"/>
</dbReference>
<evidence type="ECO:0000259" key="1">
    <source>
        <dbReference type="PROSITE" id="PS50181"/>
    </source>
</evidence>
<dbReference type="AlphaFoldDB" id="A0A9P4GK62"/>
<protein>
    <recommendedName>
        <fullName evidence="1">F-box domain-containing protein</fullName>
    </recommendedName>
</protein>
<evidence type="ECO:0000313" key="3">
    <source>
        <dbReference type="Proteomes" id="UP000800039"/>
    </source>
</evidence>
<keyword evidence="3" id="KW-1185">Reference proteome</keyword>
<dbReference type="SUPFAM" id="SSF81383">
    <property type="entry name" value="F-box domain"/>
    <property type="match status" value="1"/>
</dbReference>
<feature type="domain" description="F-box" evidence="1">
    <location>
        <begin position="52"/>
        <end position="98"/>
    </location>
</feature>
<gene>
    <name evidence="2" type="ORF">K460DRAFT_383581</name>
</gene>
<dbReference type="Proteomes" id="UP000800039">
    <property type="component" value="Unassembled WGS sequence"/>
</dbReference>
<accession>A0A9P4GK62</accession>
<proteinExistence type="predicted"/>
<sequence>MGLTKSPMSVEDHGDDTPPLPSYIARHVNLGFNSADVAALISSIDSSQKLQTSSAPHLPAELVLQVLEYVPIDHVLDWRLICRGFRDAIDGRILFHYLQRTQLIGYLGSRHSRHMENLIEEHYEQIHLLRASFQRIEKASGCEPGAQRPLPVWSGTHAIFQIEDKWFSSFRRLGGAAARGGDTIEDADTQWLSTLDRLGLRRTEEGFGTLRWCIKLDHSVLDMDFPLESGRNTFDVDVRLNTKSIRVSWKDMLFRFLKTETTLRRMMEEKRDSLFTFGHAEDCLRAVRRQRLQSTLNPDNNIDRHLRWSLRLLHPLFGKPRHQHHVPLEDVESDAINLLLLLRREAAMTSRQLAYLRQLALDYEAMDTDIQELDQDFDDFKSHLSLPGFELSHSLPALSPRTLPRNPISWPDDLMAMVEEQVGKWKLQKNTIEQMKTLLSASNIRLTLPEDSFDDLGSDF</sequence>
<dbReference type="EMBL" id="ML976615">
    <property type="protein sequence ID" value="KAF1847065.1"/>
    <property type="molecule type" value="Genomic_DNA"/>
</dbReference>